<sequence length="93" mass="10134">MSYDYQGPASVITARRHLGTEPEEVLNESVDIKMTSSGKPTIVSLNFQTPLQWPGHPNYVTVNLPDGTSVSGVTVEVERPSEGPGFVRFTVDD</sequence>
<proteinExistence type="predicted"/>
<gene>
    <name evidence="1" type="ORF">GIV46_19770</name>
    <name evidence="2" type="ORF">SAMN04490208_0978</name>
</gene>
<organism evidence="1 4">
    <name type="scientific">Pseudomonas poae</name>
    <dbReference type="NCBI Taxonomy" id="200451"/>
    <lineage>
        <taxon>Bacteria</taxon>
        <taxon>Pseudomonadati</taxon>
        <taxon>Pseudomonadota</taxon>
        <taxon>Gammaproteobacteria</taxon>
        <taxon>Pseudomonadales</taxon>
        <taxon>Pseudomonadaceae</taxon>
        <taxon>Pseudomonas</taxon>
    </lineage>
</organism>
<keyword evidence="3" id="KW-1185">Reference proteome</keyword>
<protein>
    <submittedName>
        <fullName evidence="1">Uncharacterized protein</fullName>
    </submittedName>
</protein>
<accession>A0AAP2S5T8</accession>
<reference evidence="2 3" key="1">
    <citation type="submission" date="2016-10" db="EMBL/GenBank/DDBJ databases">
        <authorList>
            <person name="Varghese N."/>
            <person name="Submissions S."/>
        </authorList>
    </citation>
    <scope>NUCLEOTIDE SEQUENCE [LARGE SCALE GENOMIC DNA]</scope>
    <source>
        <strain evidence="2 3">BS2776</strain>
    </source>
</reference>
<dbReference type="RefSeq" id="WP_015371800.1">
    <property type="nucleotide sequence ID" value="NZ_CP142150.1"/>
</dbReference>
<dbReference type="AlphaFoldDB" id="A0AAP2S5T8"/>
<evidence type="ECO:0000313" key="1">
    <source>
        <dbReference type="EMBL" id="MCF5657251.1"/>
    </source>
</evidence>
<dbReference type="Proteomes" id="UP000181903">
    <property type="component" value="Chromosome I"/>
</dbReference>
<name>A0AAP2S5T8_9PSED</name>
<evidence type="ECO:0000313" key="4">
    <source>
        <dbReference type="Proteomes" id="UP000814126"/>
    </source>
</evidence>
<dbReference type="GeneID" id="45487299"/>
<reference evidence="1" key="2">
    <citation type="submission" date="2019-11" db="EMBL/GenBank/DDBJ databases">
        <title>Epiphytic Pseudomonas syringae from cherry orchards.</title>
        <authorList>
            <person name="Hulin M.T."/>
        </authorList>
    </citation>
    <scope>NUCLEOTIDE SEQUENCE</scope>
    <source>
        <strain evidence="1">PA-2-1F</strain>
    </source>
</reference>
<dbReference type="Proteomes" id="UP000814126">
    <property type="component" value="Unassembled WGS sequence"/>
</dbReference>
<evidence type="ECO:0000313" key="2">
    <source>
        <dbReference type="EMBL" id="SDN64502.1"/>
    </source>
</evidence>
<dbReference type="EMBL" id="WJZX01000099">
    <property type="protein sequence ID" value="MCF5657251.1"/>
    <property type="molecule type" value="Genomic_DNA"/>
</dbReference>
<dbReference type="EMBL" id="LT629706">
    <property type="protein sequence ID" value="SDN64502.1"/>
    <property type="molecule type" value="Genomic_DNA"/>
</dbReference>
<evidence type="ECO:0000313" key="3">
    <source>
        <dbReference type="Proteomes" id="UP000181903"/>
    </source>
</evidence>